<dbReference type="Proteomes" id="UP000811609">
    <property type="component" value="Chromosome 15"/>
</dbReference>
<sequence length="77" mass="8965">MVQCVVLLGINECVLGHCFNDYEVEKHDNFRQPNKTCKSCLHMNLILSVSHLLNNVSIRLTNRLLSRPSSYYKHTYI</sequence>
<feature type="chain" id="PRO_5035850063" evidence="1">
    <location>
        <begin position="17"/>
        <end position="77"/>
    </location>
</feature>
<protein>
    <submittedName>
        <fullName evidence="2">Uncharacterized protein</fullName>
    </submittedName>
</protein>
<dbReference type="EMBL" id="CM031823">
    <property type="protein sequence ID" value="KAG6626971.1"/>
    <property type="molecule type" value="Genomic_DNA"/>
</dbReference>
<comment type="caution">
    <text evidence="2">The sequence shown here is derived from an EMBL/GenBank/DDBJ whole genome shotgun (WGS) entry which is preliminary data.</text>
</comment>
<keyword evidence="3" id="KW-1185">Reference proteome</keyword>
<dbReference type="AlphaFoldDB" id="A0A8T1NAV2"/>
<accession>A0A8T1NAV2</accession>
<name>A0A8T1NAV2_CARIL</name>
<feature type="signal peptide" evidence="1">
    <location>
        <begin position="1"/>
        <end position="16"/>
    </location>
</feature>
<evidence type="ECO:0000256" key="1">
    <source>
        <dbReference type="SAM" id="SignalP"/>
    </source>
</evidence>
<gene>
    <name evidence="2" type="ORF">CIPAW_15G090200</name>
</gene>
<organism evidence="2 3">
    <name type="scientific">Carya illinoinensis</name>
    <name type="common">Pecan</name>
    <dbReference type="NCBI Taxonomy" id="32201"/>
    <lineage>
        <taxon>Eukaryota</taxon>
        <taxon>Viridiplantae</taxon>
        <taxon>Streptophyta</taxon>
        <taxon>Embryophyta</taxon>
        <taxon>Tracheophyta</taxon>
        <taxon>Spermatophyta</taxon>
        <taxon>Magnoliopsida</taxon>
        <taxon>eudicotyledons</taxon>
        <taxon>Gunneridae</taxon>
        <taxon>Pentapetalae</taxon>
        <taxon>rosids</taxon>
        <taxon>fabids</taxon>
        <taxon>Fagales</taxon>
        <taxon>Juglandaceae</taxon>
        <taxon>Carya</taxon>
    </lineage>
</organism>
<evidence type="ECO:0000313" key="2">
    <source>
        <dbReference type="EMBL" id="KAG6626971.1"/>
    </source>
</evidence>
<reference evidence="2" key="1">
    <citation type="submission" date="2020-12" db="EMBL/GenBank/DDBJ databases">
        <title>WGS assembly of Carya illinoinensis cv. Pawnee.</title>
        <authorList>
            <person name="Platts A."/>
            <person name="Shu S."/>
            <person name="Wright S."/>
            <person name="Barry K."/>
            <person name="Edger P."/>
            <person name="Pires J.C."/>
            <person name="Schmutz J."/>
        </authorList>
    </citation>
    <scope>NUCLEOTIDE SEQUENCE</scope>
    <source>
        <tissue evidence="2">Leaf</tissue>
    </source>
</reference>
<proteinExistence type="predicted"/>
<keyword evidence="1" id="KW-0732">Signal</keyword>
<evidence type="ECO:0000313" key="3">
    <source>
        <dbReference type="Proteomes" id="UP000811609"/>
    </source>
</evidence>